<dbReference type="EMBL" id="JAIQCV010000013">
    <property type="protein sequence ID" value="KAH1031933.1"/>
    <property type="molecule type" value="Genomic_DNA"/>
</dbReference>
<gene>
    <name evidence="2" type="ORF">J1N35_044107</name>
</gene>
<dbReference type="AlphaFoldDB" id="A0A9D3U8H7"/>
<name>A0A9D3U8H7_9ROSI</name>
<evidence type="ECO:0000313" key="2">
    <source>
        <dbReference type="EMBL" id="KAH1031933.1"/>
    </source>
</evidence>
<organism evidence="2 3">
    <name type="scientific">Gossypium stocksii</name>
    <dbReference type="NCBI Taxonomy" id="47602"/>
    <lineage>
        <taxon>Eukaryota</taxon>
        <taxon>Viridiplantae</taxon>
        <taxon>Streptophyta</taxon>
        <taxon>Embryophyta</taxon>
        <taxon>Tracheophyta</taxon>
        <taxon>Spermatophyta</taxon>
        <taxon>Magnoliopsida</taxon>
        <taxon>eudicotyledons</taxon>
        <taxon>Gunneridae</taxon>
        <taxon>Pentapetalae</taxon>
        <taxon>rosids</taxon>
        <taxon>malvids</taxon>
        <taxon>Malvales</taxon>
        <taxon>Malvaceae</taxon>
        <taxon>Malvoideae</taxon>
        <taxon>Gossypium</taxon>
    </lineage>
</organism>
<feature type="region of interest" description="Disordered" evidence="1">
    <location>
        <begin position="1"/>
        <end position="29"/>
    </location>
</feature>
<evidence type="ECO:0000256" key="1">
    <source>
        <dbReference type="SAM" id="MobiDB-lite"/>
    </source>
</evidence>
<protein>
    <submittedName>
        <fullName evidence="2">Uncharacterized protein</fullName>
    </submittedName>
</protein>
<evidence type="ECO:0000313" key="3">
    <source>
        <dbReference type="Proteomes" id="UP000828251"/>
    </source>
</evidence>
<dbReference type="Proteomes" id="UP000828251">
    <property type="component" value="Unassembled WGS sequence"/>
</dbReference>
<feature type="compositionally biased region" description="Pro residues" evidence="1">
    <location>
        <begin position="17"/>
        <end position="29"/>
    </location>
</feature>
<sequence length="76" mass="8674">MLGTYLGNDDDEKEVYRPPPLDVPPIEPPVVRPVDAMQMAPTRTAHWTPMAIYSHLGWVGIQDSTHCEFVLVDRYH</sequence>
<keyword evidence="3" id="KW-1185">Reference proteome</keyword>
<accession>A0A9D3U8H7</accession>
<proteinExistence type="predicted"/>
<comment type="caution">
    <text evidence="2">The sequence shown here is derived from an EMBL/GenBank/DDBJ whole genome shotgun (WGS) entry which is preliminary data.</text>
</comment>
<reference evidence="2 3" key="1">
    <citation type="journal article" date="2021" name="Plant Biotechnol. J.">
        <title>Multi-omics assisted identification of the key and species-specific regulatory components of drought-tolerant mechanisms in Gossypium stocksii.</title>
        <authorList>
            <person name="Yu D."/>
            <person name="Ke L."/>
            <person name="Zhang D."/>
            <person name="Wu Y."/>
            <person name="Sun Y."/>
            <person name="Mei J."/>
            <person name="Sun J."/>
            <person name="Sun Y."/>
        </authorList>
    </citation>
    <scope>NUCLEOTIDE SEQUENCE [LARGE SCALE GENOMIC DNA]</scope>
    <source>
        <strain evidence="3">cv. E1</strain>
        <tissue evidence="2">Leaf</tissue>
    </source>
</reference>